<reference evidence="4" key="1">
    <citation type="submission" date="2022-01" db="EMBL/GenBank/DDBJ databases">
        <title>Genome Sequence Resource for Two Populations of Ditylenchus destructor, the Migratory Endoparasitic Phytonematode.</title>
        <authorList>
            <person name="Zhang H."/>
            <person name="Lin R."/>
            <person name="Xie B."/>
        </authorList>
    </citation>
    <scope>NUCLEOTIDE SEQUENCE</scope>
    <source>
        <strain evidence="4">BazhouSP</strain>
    </source>
</reference>
<dbReference type="Gene3D" id="3.40.50.720">
    <property type="entry name" value="NAD(P)-binding Rossmann-like Domain"/>
    <property type="match status" value="1"/>
</dbReference>
<comment type="caution">
    <text evidence="4">The sequence shown here is derived from an EMBL/GenBank/DDBJ whole genome shotgun (WGS) entry which is preliminary data.</text>
</comment>
<gene>
    <name evidence="4" type="ORF">DdX_20887</name>
</gene>
<name>A0AAD4QTC9_9BILA</name>
<dbReference type="SUPFAM" id="SSF51735">
    <property type="entry name" value="NAD(P)-binding Rossmann-fold domains"/>
    <property type="match status" value="1"/>
</dbReference>
<keyword evidence="5" id="KW-1185">Reference proteome</keyword>
<protein>
    <submittedName>
        <fullName evidence="4">Short chain dehydrogenase domain-containing protein</fullName>
    </submittedName>
</protein>
<keyword evidence="1" id="KW-0521">NADP</keyword>
<dbReference type="Pfam" id="PF00106">
    <property type="entry name" value="adh_short"/>
    <property type="match status" value="1"/>
</dbReference>
<dbReference type="GO" id="GO:0016491">
    <property type="term" value="F:oxidoreductase activity"/>
    <property type="evidence" value="ECO:0007669"/>
    <property type="project" value="UniProtKB-KW"/>
</dbReference>
<sequence length="257" mass="27749">MTASSFIDNTVFITGANRGIGLGLVRELAKYSEITLIFAAYYEPDGTEELDVVCEKHPSIRKVPIDTTDDKSIKSAAELVEETLGGESSAKLNLLINVAAILVLDDPGITPQEPDREIYLRHFNVNTMGAIMTTAAFLPMLRRAAASNQPARVINISSTAGSTEKCHPFYNTAEGMVKNFPYGISKAALTHYTKALSIDEPEIVAVAICPGWVRTKMGGPNATTTVEECASGLVERIKNLSKEDSGKFMNATGDIPY</sequence>
<proteinExistence type="inferred from homology"/>
<dbReference type="InterPro" id="IPR036291">
    <property type="entry name" value="NAD(P)-bd_dom_sf"/>
</dbReference>
<accession>A0AAD4QTC9</accession>
<evidence type="ECO:0000256" key="2">
    <source>
        <dbReference type="ARBA" id="ARBA00023002"/>
    </source>
</evidence>
<dbReference type="PANTHER" id="PTHR43544">
    <property type="entry name" value="SHORT-CHAIN DEHYDROGENASE/REDUCTASE"/>
    <property type="match status" value="1"/>
</dbReference>
<evidence type="ECO:0000256" key="1">
    <source>
        <dbReference type="ARBA" id="ARBA00022857"/>
    </source>
</evidence>
<dbReference type="PRINTS" id="PR00081">
    <property type="entry name" value="GDHRDH"/>
</dbReference>
<evidence type="ECO:0000313" key="5">
    <source>
        <dbReference type="Proteomes" id="UP001201812"/>
    </source>
</evidence>
<dbReference type="Proteomes" id="UP001201812">
    <property type="component" value="Unassembled WGS sequence"/>
</dbReference>
<dbReference type="InterPro" id="IPR002347">
    <property type="entry name" value="SDR_fam"/>
</dbReference>
<comment type="similarity">
    <text evidence="3">Belongs to the short-chain dehydrogenases/reductases (SDR) family.</text>
</comment>
<dbReference type="CDD" id="cd05325">
    <property type="entry name" value="carb_red_sniffer_like_SDR_c"/>
    <property type="match status" value="1"/>
</dbReference>
<dbReference type="PANTHER" id="PTHR43544:SF7">
    <property type="entry name" value="NADB-LER2"/>
    <property type="match status" value="1"/>
</dbReference>
<dbReference type="InterPro" id="IPR051468">
    <property type="entry name" value="Fungal_SecMetab_SDRs"/>
</dbReference>
<dbReference type="PRINTS" id="PR00080">
    <property type="entry name" value="SDRFAMILY"/>
</dbReference>
<organism evidence="4 5">
    <name type="scientific">Ditylenchus destructor</name>
    <dbReference type="NCBI Taxonomy" id="166010"/>
    <lineage>
        <taxon>Eukaryota</taxon>
        <taxon>Metazoa</taxon>
        <taxon>Ecdysozoa</taxon>
        <taxon>Nematoda</taxon>
        <taxon>Chromadorea</taxon>
        <taxon>Rhabditida</taxon>
        <taxon>Tylenchina</taxon>
        <taxon>Tylenchomorpha</taxon>
        <taxon>Sphaerularioidea</taxon>
        <taxon>Anguinidae</taxon>
        <taxon>Anguininae</taxon>
        <taxon>Ditylenchus</taxon>
    </lineage>
</organism>
<dbReference type="AlphaFoldDB" id="A0AAD4QTC9"/>
<keyword evidence="2" id="KW-0560">Oxidoreductase</keyword>
<evidence type="ECO:0000313" key="4">
    <source>
        <dbReference type="EMBL" id="KAI1693027.1"/>
    </source>
</evidence>
<dbReference type="GO" id="GO:0005737">
    <property type="term" value="C:cytoplasm"/>
    <property type="evidence" value="ECO:0007669"/>
    <property type="project" value="TreeGrafter"/>
</dbReference>
<evidence type="ECO:0000256" key="3">
    <source>
        <dbReference type="RuleBase" id="RU000363"/>
    </source>
</evidence>
<dbReference type="EMBL" id="JAKKPZ010000687">
    <property type="protein sequence ID" value="KAI1693027.1"/>
    <property type="molecule type" value="Genomic_DNA"/>
</dbReference>